<evidence type="ECO:0000256" key="10">
    <source>
        <dbReference type="ARBA" id="ARBA00022771"/>
    </source>
</evidence>
<dbReference type="InterPro" id="IPR003914">
    <property type="entry name" value="Rabaptin"/>
</dbReference>
<accession>A0A9J7LWD2</accession>
<feature type="coiled-coil region" evidence="15">
    <location>
        <begin position="4"/>
        <end position="164"/>
    </location>
</feature>
<comment type="subcellular location">
    <subcellularLocation>
        <location evidence="2">Cytoplasm</location>
    </subcellularLocation>
    <subcellularLocation>
        <location evidence="1">Early endosome</location>
    </subcellularLocation>
</comment>
<evidence type="ECO:0000256" key="2">
    <source>
        <dbReference type="ARBA" id="ARBA00004496"/>
    </source>
</evidence>
<evidence type="ECO:0000259" key="17">
    <source>
        <dbReference type="PROSITE" id="PS50178"/>
    </source>
</evidence>
<dbReference type="InterPro" id="IPR000306">
    <property type="entry name" value="Znf_FYVE"/>
</dbReference>
<gene>
    <name evidence="19" type="primary">LOC118425547</name>
</gene>
<dbReference type="CDD" id="cd15739">
    <property type="entry name" value="FYVE_RABE_unchar"/>
    <property type="match status" value="1"/>
</dbReference>
<evidence type="ECO:0000313" key="18">
    <source>
        <dbReference type="Proteomes" id="UP000001554"/>
    </source>
</evidence>
<feature type="compositionally biased region" description="Polar residues" evidence="16">
    <location>
        <begin position="575"/>
        <end position="589"/>
    </location>
</feature>
<organism evidence="18 19">
    <name type="scientific">Branchiostoma floridae</name>
    <name type="common">Florida lancelet</name>
    <name type="synonym">Amphioxus</name>
    <dbReference type="NCBI Taxonomy" id="7739"/>
    <lineage>
        <taxon>Eukaryota</taxon>
        <taxon>Metazoa</taxon>
        <taxon>Chordata</taxon>
        <taxon>Cephalochordata</taxon>
        <taxon>Leptocardii</taxon>
        <taxon>Amphioxiformes</taxon>
        <taxon>Branchiostomatidae</taxon>
        <taxon>Branchiostoma</taxon>
    </lineage>
</organism>
<dbReference type="SMART" id="SM00064">
    <property type="entry name" value="FYVE"/>
    <property type="match status" value="1"/>
</dbReference>
<evidence type="ECO:0000313" key="19">
    <source>
        <dbReference type="RefSeq" id="XP_035690358.1"/>
    </source>
</evidence>
<keyword evidence="9" id="KW-0967">Endosome</keyword>
<feature type="compositionally biased region" description="Low complexity" evidence="16">
    <location>
        <begin position="618"/>
        <end position="630"/>
    </location>
</feature>
<name>A0A9J7LWD2_BRAFL</name>
<feature type="region of interest" description="Disordered" evidence="16">
    <location>
        <begin position="1037"/>
        <end position="1064"/>
    </location>
</feature>
<keyword evidence="5" id="KW-0963">Cytoplasm</keyword>
<feature type="compositionally biased region" description="Basic and acidic residues" evidence="16">
    <location>
        <begin position="638"/>
        <end position="654"/>
    </location>
</feature>
<feature type="region of interest" description="Disordered" evidence="16">
    <location>
        <begin position="558"/>
        <end position="592"/>
    </location>
</feature>
<evidence type="ECO:0000256" key="15">
    <source>
        <dbReference type="SAM" id="Coils"/>
    </source>
</evidence>
<dbReference type="Gene3D" id="3.30.40.10">
    <property type="entry name" value="Zinc/RING finger domain, C3HC4 (zinc finger)"/>
    <property type="match status" value="1"/>
</dbReference>
<evidence type="ECO:0000256" key="11">
    <source>
        <dbReference type="ARBA" id="ARBA00022833"/>
    </source>
</evidence>
<feature type="region of interest" description="Disordered" evidence="16">
    <location>
        <begin position="178"/>
        <end position="199"/>
    </location>
</feature>
<keyword evidence="8" id="KW-0479">Metal-binding</keyword>
<feature type="domain" description="FYVE-type" evidence="17">
    <location>
        <begin position="1326"/>
        <end position="1386"/>
    </location>
</feature>
<dbReference type="Gene3D" id="1.20.5.340">
    <property type="match status" value="1"/>
</dbReference>
<dbReference type="PANTHER" id="PTHR31179">
    <property type="entry name" value="RAB GTPASE-BINDING EFFECTOR PROTEIN"/>
    <property type="match status" value="1"/>
</dbReference>
<dbReference type="GO" id="GO:0006897">
    <property type="term" value="P:endocytosis"/>
    <property type="evidence" value="ECO:0007669"/>
    <property type="project" value="UniProtKB-KW"/>
</dbReference>
<sequence length="1401" mass="159171">MEQEDIANADVDTLRSRVEELQKEKNEMEKDFAQKRGKFKEIFLAKEEELRKEHQKRGEYQQTVDSLQKQVQTLQAEVDDLKTTNTILETTKQDEVDEIRRKCQEEIASLQAIMKEAARDASQATASKYESRFEEERSRWSRYQEKMEQQLQELKEKMAEPKEESVLASVAKSLRMVSMGASPSSTTTSTSTSLSTEDENLEAHMKKAQEEAEMLRSVVMPMEKEITSLKEKLRLSQDRIRELEGRPRAATVSDPTSVEVPTVDTGIRASTSEVLLKEGEDLGEKVRELNHYLEVEKSSRTDLEMYVAVLNTQKTVLQEDADKLRSELHDVCRLLEEEKRKHAELKKTWELANDQFLESQRLMLADLKRMSGVLSEEQQRQVQELQKQDAEREAQQKRIQQLQQMRDEQERLQQQQQQQREFFSTFLAPLQSTPRAKELVGEQSDSSATSTPTQEVKSQATTTSSLSPPAVVKSQVLREEQKSVALNKALSLPTQHVNESEKALVLAEVLPSPTETVEISAKHNHLNRSSSLGQLHSHPVQNMTNLSTLTHSYEDLSSHKVPFSSDQPARDDSESQTSPISVPTPQNDLNICRKSYPTTSVLSLIQSKLETVKETLTPPKVKPSSPSSSVEYEDDLSSPERQETPPQESKLKEKFSYPNVVAEVSSKLDSVRDKLSSSPSLPQLQEDLPSAQDFRTRLQKSLSQPGLLVMSKVQSGIDSVRDRLASPPARVRQFQDSFSEMFVPRGGSTFYDEELAELDDDEVKANELLAMSESWEKDFLFIMPEKDGEEVTMEEPSKEFQPKPPPPAVVIQLNMKEVKPEPPSPAPPMRKKRLQRLLSGPEAVPKLSSSKTSLGSSSARSSTASISTQKSEESAHSPSTEEAIIRRTQSSSCIEGDTLNVGSMSLLERPKSAENLASSQSSEEFGPFVSGDEDRVSQLSFTLTEAQQKAITAQTPENEEVQTLVAAAKASSSEPSASMVGKRLVSDKEWEWLQQEVKAAREKLGRPCDMCSNYEQQLQNVQESEKDVRDTMAKLQSDLEREQKNREKREKNMEELEESVKNAGQDAQQQLTYFTFKHEESEKFLTDVRQQFLRWQNDTTEQMKLLVESREQVYNELQRLQRENDSLQGKYTLHKSLQQSEGFVMPQGLEELQTLISRYRQNILTVKTSAEHMEDKLRSEIMFLKDRVKAEQVAKDNIEETLSSDLDVARDEMVKLQNIKTDYDKEKTEKTELEAKLNELQQSKKSIETKSKQVITALQQQVEELTALKTKLEAEVRDLRVKIQGLQADLDNSEAVQRDFVKLSQSLQVQLENIRQSENEVRWQHEEDATGCHQCKQPFQPKKKATKHHCRHCGKIFCNDCLSKSVQSGPNMRPSKVCDVCYTILVNDSAPYFSTTPPTTA</sequence>
<feature type="region of interest" description="Disordered" evidence="16">
    <location>
        <begin position="912"/>
        <end position="931"/>
    </location>
</feature>
<dbReference type="KEGG" id="bfo:118425547"/>
<dbReference type="GO" id="GO:0015031">
    <property type="term" value="P:protein transport"/>
    <property type="evidence" value="ECO:0007669"/>
    <property type="project" value="UniProtKB-KW"/>
</dbReference>
<keyword evidence="18" id="KW-1185">Reference proteome</keyword>
<dbReference type="SUPFAM" id="SSF103652">
    <property type="entry name" value="G protein-binding domain"/>
    <property type="match status" value="2"/>
</dbReference>
<evidence type="ECO:0000256" key="9">
    <source>
        <dbReference type="ARBA" id="ARBA00022753"/>
    </source>
</evidence>
<dbReference type="GO" id="GO:0005096">
    <property type="term" value="F:GTPase activator activity"/>
    <property type="evidence" value="ECO:0007669"/>
    <property type="project" value="InterPro"/>
</dbReference>
<evidence type="ECO:0000256" key="14">
    <source>
        <dbReference type="PROSITE-ProRule" id="PRU00091"/>
    </source>
</evidence>
<evidence type="ECO:0000256" key="4">
    <source>
        <dbReference type="ARBA" id="ARBA00022448"/>
    </source>
</evidence>
<keyword evidence="12" id="KW-0653">Protein transport</keyword>
<evidence type="ECO:0000256" key="6">
    <source>
        <dbReference type="ARBA" id="ARBA00022553"/>
    </source>
</evidence>
<feature type="compositionally biased region" description="Basic and acidic residues" evidence="16">
    <location>
        <begin position="1037"/>
        <end position="1060"/>
    </location>
</feature>
<evidence type="ECO:0000256" key="7">
    <source>
        <dbReference type="ARBA" id="ARBA00022583"/>
    </source>
</evidence>
<keyword evidence="10 14" id="KW-0863">Zinc-finger</keyword>
<feature type="region of interest" description="Disordered" evidence="16">
    <location>
        <begin position="615"/>
        <end position="654"/>
    </location>
</feature>
<keyword evidence="6" id="KW-0597">Phosphoprotein</keyword>
<dbReference type="PROSITE" id="PS50178">
    <property type="entry name" value="ZF_FYVE"/>
    <property type="match status" value="1"/>
</dbReference>
<dbReference type="GO" id="GO:0008270">
    <property type="term" value="F:zinc ion binding"/>
    <property type="evidence" value="ECO:0007669"/>
    <property type="project" value="UniProtKB-KW"/>
</dbReference>
<reference evidence="18" key="1">
    <citation type="journal article" date="2020" name="Nat. Ecol. Evol.">
        <title>Deeply conserved synteny resolves early events in vertebrate evolution.</title>
        <authorList>
            <person name="Simakov O."/>
            <person name="Marletaz F."/>
            <person name="Yue J.X."/>
            <person name="O'Connell B."/>
            <person name="Jenkins J."/>
            <person name="Brandt A."/>
            <person name="Calef R."/>
            <person name="Tung C.H."/>
            <person name="Huang T.K."/>
            <person name="Schmutz J."/>
            <person name="Satoh N."/>
            <person name="Yu J.K."/>
            <person name="Putnam N.H."/>
            <person name="Green R.E."/>
            <person name="Rokhsar D.S."/>
        </authorList>
    </citation>
    <scope>NUCLEOTIDE SEQUENCE [LARGE SCALE GENOMIC DNA]</scope>
    <source>
        <strain evidence="18">S238N-H82</strain>
    </source>
</reference>
<dbReference type="RefSeq" id="XP_035690358.1">
    <property type="nucleotide sequence ID" value="XM_035834465.1"/>
</dbReference>
<dbReference type="InterPro" id="IPR013087">
    <property type="entry name" value="Znf_C2H2_type"/>
</dbReference>
<feature type="coiled-coil region" evidence="15">
    <location>
        <begin position="307"/>
        <end position="422"/>
    </location>
</feature>
<dbReference type="Gene3D" id="1.20.5.730">
    <property type="entry name" value="Single helix bin"/>
    <property type="match status" value="1"/>
</dbReference>
<dbReference type="OrthoDB" id="79940at2759"/>
<dbReference type="Gene3D" id="1.10.287.1490">
    <property type="match status" value="1"/>
</dbReference>
<keyword evidence="11" id="KW-0862">Zinc</keyword>
<dbReference type="InterPro" id="IPR013083">
    <property type="entry name" value="Znf_RING/FYVE/PHD"/>
</dbReference>
<evidence type="ECO:0000256" key="3">
    <source>
        <dbReference type="ARBA" id="ARBA00006603"/>
    </source>
</evidence>
<feature type="coiled-coil region" evidence="15">
    <location>
        <begin position="1206"/>
        <end position="1296"/>
    </location>
</feature>
<keyword evidence="7" id="KW-0254">Endocytosis</keyword>
<dbReference type="PROSITE" id="PS00028">
    <property type="entry name" value="ZINC_FINGER_C2H2_1"/>
    <property type="match status" value="1"/>
</dbReference>
<feature type="compositionally biased region" description="Low complexity" evidence="16">
    <location>
        <begin position="846"/>
        <end position="867"/>
    </location>
</feature>
<proteinExistence type="inferred from homology"/>
<evidence type="ECO:0000256" key="1">
    <source>
        <dbReference type="ARBA" id="ARBA00004412"/>
    </source>
</evidence>
<feature type="region of interest" description="Disordered" evidence="16">
    <location>
        <begin position="788"/>
        <end position="897"/>
    </location>
</feature>
<feature type="compositionally biased region" description="Polar residues" evidence="16">
    <location>
        <begin position="443"/>
        <end position="467"/>
    </location>
</feature>
<feature type="compositionally biased region" description="Low complexity" evidence="16">
    <location>
        <begin position="184"/>
        <end position="195"/>
    </location>
</feature>
<dbReference type="GeneID" id="118425547"/>
<keyword evidence="4" id="KW-0813">Transport</keyword>
<dbReference type="PANTHER" id="PTHR31179:SF7">
    <property type="entry name" value="FYVE-TYPE DOMAIN-CONTAINING PROTEIN"/>
    <property type="match status" value="1"/>
</dbReference>
<dbReference type="SUPFAM" id="SSF57903">
    <property type="entry name" value="FYVE/PHD zinc finger"/>
    <property type="match status" value="1"/>
</dbReference>
<protein>
    <submittedName>
        <fullName evidence="19">Rab GTPase-binding effector protein 1-like isoform X1</fullName>
    </submittedName>
</protein>
<dbReference type="GO" id="GO:0008083">
    <property type="term" value="F:growth factor activity"/>
    <property type="evidence" value="ECO:0007669"/>
    <property type="project" value="InterPro"/>
</dbReference>
<dbReference type="InterPro" id="IPR015390">
    <property type="entry name" value="Rabaptin_Rab5-bd_dom"/>
</dbReference>
<evidence type="ECO:0000256" key="5">
    <source>
        <dbReference type="ARBA" id="ARBA00022490"/>
    </source>
</evidence>
<dbReference type="FunFam" id="1.20.5.730:FF:000005">
    <property type="entry name" value="RABaptiN (Rab effector)"/>
    <property type="match status" value="1"/>
</dbReference>
<dbReference type="Proteomes" id="UP000001554">
    <property type="component" value="Chromosome 11"/>
</dbReference>
<reference evidence="19" key="2">
    <citation type="submission" date="2025-08" db="UniProtKB">
        <authorList>
            <consortium name="RefSeq"/>
        </authorList>
    </citation>
    <scope>IDENTIFICATION</scope>
    <source>
        <strain evidence="19">S238N-H82</strain>
        <tissue evidence="19">Testes</tissue>
    </source>
</reference>
<evidence type="ECO:0000256" key="8">
    <source>
        <dbReference type="ARBA" id="ARBA00022723"/>
    </source>
</evidence>
<dbReference type="Pfam" id="PF03528">
    <property type="entry name" value="Rabaptin"/>
    <property type="match status" value="3"/>
</dbReference>
<dbReference type="InterPro" id="IPR018514">
    <property type="entry name" value="Rabaptin_CC"/>
</dbReference>
<evidence type="ECO:0000256" key="12">
    <source>
        <dbReference type="ARBA" id="ARBA00022927"/>
    </source>
</evidence>
<evidence type="ECO:0000256" key="13">
    <source>
        <dbReference type="ARBA" id="ARBA00023054"/>
    </source>
</evidence>
<evidence type="ECO:0000256" key="16">
    <source>
        <dbReference type="SAM" id="MobiDB-lite"/>
    </source>
</evidence>
<dbReference type="Pfam" id="PF09311">
    <property type="entry name" value="Rab5-bind"/>
    <property type="match status" value="1"/>
</dbReference>
<feature type="coiled-coil region" evidence="15">
    <location>
        <begin position="1103"/>
        <end position="1137"/>
    </location>
</feature>
<dbReference type="InterPro" id="IPR011011">
    <property type="entry name" value="Znf_FYVE_PHD"/>
</dbReference>
<dbReference type="Pfam" id="PF01363">
    <property type="entry name" value="FYVE"/>
    <property type="match status" value="1"/>
</dbReference>
<comment type="similarity">
    <text evidence="3">Belongs to the rabaptin family.</text>
</comment>
<dbReference type="InterPro" id="IPR017455">
    <property type="entry name" value="Znf_FYVE-rel"/>
</dbReference>
<keyword evidence="13 15" id="KW-0175">Coiled coil</keyword>
<dbReference type="GO" id="GO:0005769">
    <property type="term" value="C:early endosome"/>
    <property type="evidence" value="ECO:0007669"/>
    <property type="project" value="UniProtKB-SubCell"/>
</dbReference>
<feature type="region of interest" description="Disordered" evidence="16">
    <location>
        <begin position="436"/>
        <end position="471"/>
    </location>
</feature>